<protein>
    <submittedName>
        <fullName evidence="1">Uncharacterized protein</fullName>
    </submittedName>
</protein>
<evidence type="ECO:0000313" key="1">
    <source>
        <dbReference type="EMBL" id="KPU44895.1"/>
    </source>
</evidence>
<dbReference type="AlphaFoldDB" id="A0A0P8X257"/>
<sequence length="40" mass="4774">MEENKIANLLEELEIDETFLDSLESRKKFVFDLTLMLIEI</sequence>
<dbReference type="RefSeq" id="WP_278308358.1">
    <property type="nucleotide sequence ID" value="NZ_LKET01000028.1"/>
</dbReference>
<evidence type="ECO:0000313" key="2">
    <source>
        <dbReference type="Proteomes" id="UP000050326"/>
    </source>
</evidence>
<dbReference type="Proteomes" id="UP000050326">
    <property type="component" value="Unassembled WGS sequence"/>
</dbReference>
<dbReference type="EMBL" id="LKET01000028">
    <property type="protein sequence ID" value="KPU44895.1"/>
    <property type="molecule type" value="Genomic_DNA"/>
</dbReference>
<name>A0A0P8X257_9CLOT</name>
<organism evidence="1 2">
    <name type="scientific">Oxobacter pfennigii</name>
    <dbReference type="NCBI Taxonomy" id="36849"/>
    <lineage>
        <taxon>Bacteria</taxon>
        <taxon>Bacillati</taxon>
        <taxon>Bacillota</taxon>
        <taxon>Clostridia</taxon>
        <taxon>Eubacteriales</taxon>
        <taxon>Clostridiaceae</taxon>
        <taxon>Oxobacter</taxon>
    </lineage>
</organism>
<proteinExistence type="predicted"/>
<accession>A0A0P8X257</accession>
<keyword evidence="2" id="KW-1185">Reference proteome</keyword>
<reference evidence="1 2" key="1">
    <citation type="submission" date="2015-09" db="EMBL/GenBank/DDBJ databases">
        <title>Genome sequence of Oxobacter pfennigii DSM 3222.</title>
        <authorList>
            <person name="Poehlein A."/>
            <person name="Bengelsdorf F.R."/>
            <person name="Schiel-Bengelsdorf B."/>
            <person name="Duerre P."/>
            <person name="Daniel R."/>
        </authorList>
    </citation>
    <scope>NUCLEOTIDE SEQUENCE [LARGE SCALE GENOMIC DNA]</scope>
    <source>
        <strain evidence="1 2">DSM 3222</strain>
    </source>
</reference>
<comment type="caution">
    <text evidence="1">The sequence shown here is derived from an EMBL/GenBank/DDBJ whole genome shotgun (WGS) entry which is preliminary data.</text>
</comment>
<dbReference type="STRING" id="36849.OXPF_13730"/>
<gene>
    <name evidence="1" type="ORF">OXPF_13730</name>
</gene>